<organism evidence="11 12">
    <name type="scientific">Thamnophis sirtalis</name>
    <dbReference type="NCBI Taxonomy" id="35019"/>
    <lineage>
        <taxon>Eukaryota</taxon>
        <taxon>Metazoa</taxon>
        <taxon>Chordata</taxon>
        <taxon>Craniata</taxon>
        <taxon>Vertebrata</taxon>
        <taxon>Euteleostomi</taxon>
        <taxon>Lepidosauria</taxon>
        <taxon>Squamata</taxon>
        <taxon>Bifurcata</taxon>
        <taxon>Unidentata</taxon>
        <taxon>Episquamata</taxon>
        <taxon>Toxicofera</taxon>
        <taxon>Serpentes</taxon>
        <taxon>Colubroidea</taxon>
        <taxon>Colubridae</taxon>
        <taxon>Natricinae</taxon>
        <taxon>Thamnophis</taxon>
    </lineage>
</organism>
<feature type="region of interest" description="Disordered" evidence="10">
    <location>
        <begin position="200"/>
        <end position="223"/>
    </location>
</feature>
<evidence type="ECO:0000256" key="8">
    <source>
        <dbReference type="ARBA" id="ARBA00022815"/>
    </source>
</evidence>
<keyword evidence="4" id="KW-0165">Cleavage on pair of basic residues</keyword>
<keyword evidence="7" id="KW-0677">Repeat</keyword>
<protein>
    <recommendedName>
        <fullName evidence="9">Pro-thyrotropin-releasing hormone</fullName>
    </recommendedName>
</protein>
<evidence type="ECO:0000256" key="7">
    <source>
        <dbReference type="ARBA" id="ARBA00022737"/>
    </source>
</evidence>
<dbReference type="GO" id="GO:0030141">
    <property type="term" value="C:secretory granule"/>
    <property type="evidence" value="ECO:0007669"/>
    <property type="project" value="TreeGrafter"/>
</dbReference>
<dbReference type="CTD" id="7200"/>
<dbReference type="OrthoDB" id="9949225at2759"/>
<reference evidence="12" key="1">
    <citation type="submission" date="2025-08" db="UniProtKB">
        <authorList>
            <consortium name="RefSeq"/>
        </authorList>
    </citation>
    <scope>IDENTIFICATION</scope>
    <source>
        <tissue evidence="12">Skeletal muscle</tissue>
    </source>
</reference>
<dbReference type="PANTHER" id="PTHR17530">
    <property type="entry name" value="PRO-THYROTROPIN-RELEASING HORMONE"/>
    <property type="match status" value="1"/>
</dbReference>
<dbReference type="InterPro" id="IPR008857">
    <property type="entry name" value="TRH"/>
</dbReference>
<evidence type="ECO:0000313" key="11">
    <source>
        <dbReference type="Proteomes" id="UP000504617"/>
    </source>
</evidence>
<dbReference type="PANTHER" id="PTHR17530:SF2">
    <property type="entry name" value="PRO-THYROTROPIN-RELEASING HORMONE"/>
    <property type="match status" value="1"/>
</dbReference>
<sequence length="223" mass="25655">MSISIWRRLLFLFLIFTSVCVNLGQQFPEEDENGEKSLFDDLSPEAESLILSSIFGKAEDAKEHLDKEPGASQLDWFTKRQHPGKRMVMDMEKRQHPGRRSLSDQILSIPSSQLAYLNELSKRQHPGKRYLPYNKRQHPGKQGWDDETESEETLEKRQHPGKRYLGSQTPDNNILCDPQESSDCRKGSLLLELLDKISKAHSEEKRQHPGRSSLLDGEIEAEE</sequence>
<keyword evidence="8" id="KW-0027">Amidation</keyword>
<dbReference type="GO" id="GO:0014050">
    <property type="term" value="P:negative regulation of glutamate secretion"/>
    <property type="evidence" value="ECO:0007669"/>
    <property type="project" value="TreeGrafter"/>
</dbReference>
<dbReference type="GO" id="GO:0008437">
    <property type="term" value="F:thyrotropin-releasing hormone activity"/>
    <property type="evidence" value="ECO:0007669"/>
    <property type="project" value="InterPro"/>
</dbReference>
<feature type="signal peptide" evidence="9">
    <location>
        <begin position="1"/>
        <end position="24"/>
    </location>
</feature>
<keyword evidence="3 9" id="KW-0964">Secreted</keyword>
<dbReference type="PIRSF" id="PIRSF001795">
    <property type="entry name" value="TRH"/>
    <property type="match status" value="1"/>
</dbReference>
<comment type="similarity">
    <text evidence="2 9">Belongs to the TRH family.</text>
</comment>
<accession>A0A6I9YIB5</accession>
<evidence type="ECO:0000256" key="1">
    <source>
        <dbReference type="ARBA" id="ARBA00004613"/>
    </source>
</evidence>
<evidence type="ECO:0000313" key="12">
    <source>
        <dbReference type="RefSeq" id="XP_013924108.1"/>
    </source>
</evidence>
<dbReference type="GO" id="GO:0042755">
    <property type="term" value="P:eating behavior"/>
    <property type="evidence" value="ECO:0007669"/>
    <property type="project" value="TreeGrafter"/>
</dbReference>
<dbReference type="GO" id="GO:0014054">
    <property type="term" value="P:positive regulation of gamma-aminobutyric acid secretion"/>
    <property type="evidence" value="ECO:0007669"/>
    <property type="project" value="TreeGrafter"/>
</dbReference>
<keyword evidence="6 9" id="KW-0732">Signal</keyword>
<gene>
    <name evidence="12" type="primary">TRH</name>
</gene>
<dbReference type="AlphaFoldDB" id="A0A6I9YIB5"/>
<evidence type="ECO:0000256" key="6">
    <source>
        <dbReference type="ARBA" id="ARBA00022729"/>
    </source>
</evidence>
<comment type="subcellular location">
    <subcellularLocation>
        <location evidence="1">Secreted</location>
    </subcellularLocation>
</comment>
<evidence type="ECO:0000256" key="4">
    <source>
        <dbReference type="ARBA" id="ARBA00022685"/>
    </source>
</evidence>
<dbReference type="KEGG" id="tsr:106550687"/>
<evidence type="ECO:0000256" key="10">
    <source>
        <dbReference type="SAM" id="MobiDB-lite"/>
    </source>
</evidence>
<dbReference type="GeneID" id="106550687"/>
<evidence type="ECO:0000256" key="2">
    <source>
        <dbReference type="ARBA" id="ARBA00010437"/>
    </source>
</evidence>
<keyword evidence="5 9" id="KW-0372">Hormone</keyword>
<evidence type="ECO:0000256" key="3">
    <source>
        <dbReference type="ARBA" id="ARBA00022525"/>
    </source>
</evidence>
<name>A0A6I9YIB5_9SAUR</name>
<feature type="region of interest" description="Disordered" evidence="10">
    <location>
        <begin position="126"/>
        <end position="181"/>
    </location>
</feature>
<feature type="chain" id="PRO_5027203687" description="Pro-thyrotropin-releasing hormone" evidence="9">
    <location>
        <begin position="25"/>
        <end position="223"/>
    </location>
</feature>
<comment type="function">
    <text evidence="9">Functions as a regulator of the biosynthesis of TSH in the anterior pituitary gland and as a neurotransmitter/ neuromodulator in the central and peripheral nervous systems.</text>
</comment>
<dbReference type="GO" id="GO:0032024">
    <property type="term" value="P:positive regulation of insulin secretion"/>
    <property type="evidence" value="ECO:0007669"/>
    <property type="project" value="TreeGrafter"/>
</dbReference>
<proteinExistence type="inferred from homology"/>
<dbReference type="GO" id="GO:0005576">
    <property type="term" value="C:extracellular region"/>
    <property type="evidence" value="ECO:0007669"/>
    <property type="project" value="UniProtKB-SubCell"/>
</dbReference>
<evidence type="ECO:0000256" key="5">
    <source>
        <dbReference type="ARBA" id="ARBA00022702"/>
    </source>
</evidence>
<keyword evidence="11" id="KW-1185">Reference proteome</keyword>
<dbReference type="Proteomes" id="UP000504617">
    <property type="component" value="Unplaced"/>
</dbReference>
<dbReference type="RefSeq" id="XP_013924108.1">
    <property type="nucleotide sequence ID" value="XM_014068633.1"/>
</dbReference>
<dbReference type="Pfam" id="PF05438">
    <property type="entry name" value="TRH"/>
    <property type="match status" value="1"/>
</dbReference>
<dbReference type="GO" id="GO:0009755">
    <property type="term" value="P:hormone-mediated signaling pathway"/>
    <property type="evidence" value="ECO:0007669"/>
    <property type="project" value="UniProtKB-UniRule"/>
</dbReference>
<dbReference type="GO" id="GO:0001692">
    <property type="term" value="P:histamine metabolic process"/>
    <property type="evidence" value="ECO:0007669"/>
    <property type="project" value="TreeGrafter"/>
</dbReference>
<evidence type="ECO:0000256" key="9">
    <source>
        <dbReference type="PIRNR" id="PIRNR001795"/>
    </source>
</evidence>